<dbReference type="GO" id="GO:0005840">
    <property type="term" value="C:ribosome"/>
    <property type="evidence" value="ECO:0007669"/>
    <property type="project" value="TreeGrafter"/>
</dbReference>
<dbReference type="PROSITE" id="PS51192">
    <property type="entry name" value="HELICASE_ATP_BIND_1"/>
    <property type="match status" value="1"/>
</dbReference>
<comment type="subcellular location">
    <subcellularLocation>
        <location evidence="5">Cytoplasm</location>
    </subcellularLocation>
</comment>
<protein>
    <recommendedName>
        <fullName evidence="5">DEAD-box ATP-dependent RNA helicase CshB</fullName>
        <ecNumber evidence="5">3.6.4.13</ecNumber>
    </recommendedName>
</protein>
<keyword evidence="3 5" id="KW-0347">Helicase</keyword>
<dbReference type="InterPro" id="IPR014014">
    <property type="entry name" value="RNA_helicase_DEAD_Q_motif"/>
</dbReference>
<evidence type="ECO:0000313" key="11">
    <source>
        <dbReference type="EMBL" id="KEP27072.1"/>
    </source>
</evidence>
<keyword evidence="5" id="KW-0963">Cytoplasm</keyword>
<feature type="domain" description="Helicase C-terminal" evidence="9">
    <location>
        <begin position="236"/>
        <end position="386"/>
    </location>
</feature>
<dbReference type="SMART" id="SM00490">
    <property type="entry name" value="HELICc"/>
    <property type="match status" value="1"/>
</dbReference>
<evidence type="ECO:0000259" key="8">
    <source>
        <dbReference type="PROSITE" id="PS51192"/>
    </source>
</evidence>
<dbReference type="InterPro" id="IPR050547">
    <property type="entry name" value="DEAD_box_RNA_helicases"/>
</dbReference>
<name>A0A081LCU6_9BACI</name>
<evidence type="ECO:0000259" key="10">
    <source>
        <dbReference type="PROSITE" id="PS51195"/>
    </source>
</evidence>
<evidence type="ECO:0000256" key="3">
    <source>
        <dbReference type="ARBA" id="ARBA00022806"/>
    </source>
</evidence>
<keyword evidence="4 5" id="KW-0067">ATP-binding</keyword>
<keyword evidence="5" id="KW-0346">Stress response</keyword>
<evidence type="ECO:0000313" key="12">
    <source>
        <dbReference type="Proteomes" id="UP000028091"/>
    </source>
</evidence>
<evidence type="ECO:0000256" key="4">
    <source>
        <dbReference type="ARBA" id="ARBA00022840"/>
    </source>
</evidence>
<keyword evidence="12" id="KW-1185">Reference proteome</keyword>
<dbReference type="PROSITE" id="PS51194">
    <property type="entry name" value="HELICASE_CTER"/>
    <property type="match status" value="1"/>
</dbReference>
<sequence length="439" mass="49866">MKETKFTTYELKPFIIDAIHELGFYEPTDIQKRIIPAVLKGESVIGQSQTGTGKTHAYLLPLIHSIDPGKEQVQVVITAPTRELANQIFKEAQTILKNTSPEEDIKAKLYIGGTDKQKSIQKLKNQPHLVVGTPGRIADLIHEQALNVYKATSLVIDEADLMLDMGFLEDVDRIGAQMPEKLQMLVFSATIPEKLKPFLKKYMDNPKYAHVEPKRITAENIQHILVPSKQRDKLKLLHEMVTNVQPYLGIIFANTKSTVDEIASFLQEKGMKIGVLHGGLTPRERKKVMKQIEDLEFTYIVASDLAARGIDIKGISHVINYELPSDLDFYVHRVGRTARAGSSGIAMTIYDLADEDALVQIEKMGVVFENKTIVHGEWRDADDRLKRQRRKKAPNEIEEKAKRLVKKPKAVKPGYKKKMTREMDKIKKQERRKSKRNGK</sequence>
<evidence type="ECO:0000256" key="7">
    <source>
        <dbReference type="SAM" id="MobiDB-lite"/>
    </source>
</evidence>
<dbReference type="InterPro" id="IPR027417">
    <property type="entry name" value="P-loop_NTPase"/>
</dbReference>
<dbReference type="GO" id="GO:0016887">
    <property type="term" value="F:ATP hydrolysis activity"/>
    <property type="evidence" value="ECO:0007669"/>
    <property type="project" value="RHEA"/>
</dbReference>
<comment type="catalytic activity">
    <reaction evidence="5">
        <text>ATP + H2O = ADP + phosphate + H(+)</text>
        <dbReference type="Rhea" id="RHEA:13065"/>
        <dbReference type="ChEBI" id="CHEBI:15377"/>
        <dbReference type="ChEBI" id="CHEBI:15378"/>
        <dbReference type="ChEBI" id="CHEBI:30616"/>
        <dbReference type="ChEBI" id="CHEBI:43474"/>
        <dbReference type="ChEBI" id="CHEBI:456216"/>
        <dbReference type="EC" id="3.6.4.13"/>
    </reaction>
</comment>
<dbReference type="CDD" id="cd00268">
    <property type="entry name" value="DEADc"/>
    <property type="match status" value="1"/>
</dbReference>
<dbReference type="SUPFAM" id="SSF52540">
    <property type="entry name" value="P-loop containing nucleoside triphosphate hydrolases"/>
    <property type="match status" value="1"/>
</dbReference>
<feature type="domain" description="DEAD-box RNA helicase Q" evidence="10">
    <location>
        <begin position="4"/>
        <end position="32"/>
    </location>
</feature>
<dbReference type="Proteomes" id="UP000028091">
    <property type="component" value="Unassembled WGS sequence"/>
</dbReference>
<dbReference type="GO" id="GO:0005829">
    <property type="term" value="C:cytosol"/>
    <property type="evidence" value="ECO:0007669"/>
    <property type="project" value="TreeGrafter"/>
</dbReference>
<proteinExistence type="inferred from homology"/>
<dbReference type="eggNOG" id="COG0513">
    <property type="taxonomic scope" value="Bacteria"/>
</dbReference>
<evidence type="ECO:0000256" key="5">
    <source>
        <dbReference type="HAMAP-Rule" id="MF_01494"/>
    </source>
</evidence>
<evidence type="ECO:0000256" key="2">
    <source>
        <dbReference type="ARBA" id="ARBA00022801"/>
    </source>
</evidence>
<dbReference type="InterPro" id="IPR030881">
    <property type="entry name" value="CshB"/>
</dbReference>
<evidence type="ECO:0000256" key="6">
    <source>
        <dbReference type="PROSITE-ProRule" id="PRU00552"/>
    </source>
</evidence>
<dbReference type="PANTHER" id="PTHR47963:SF1">
    <property type="entry name" value="DEAD-BOX ATP-DEPENDENT RNA HELICASE CSHB"/>
    <property type="match status" value="1"/>
</dbReference>
<dbReference type="HAMAP" id="MF_01494">
    <property type="entry name" value="DEAD_helicase_CshB"/>
    <property type="match status" value="1"/>
</dbReference>
<evidence type="ECO:0000256" key="1">
    <source>
        <dbReference type="ARBA" id="ARBA00022741"/>
    </source>
</evidence>
<keyword evidence="5" id="KW-0694">RNA-binding</keyword>
<accession>A0A081LCU6</accession>
<evidence type="ECO:0000259" key="9">
    <source>
        <dbReference type="PROSITE" id="PS51194"/>
    </source>
</evidence>
<dbReference type="PROSITE" id="PS51195">
    <property type="entry name" value="Q_MOTIF"/>
    <property type="match status" value="1"/>
</dbReference>
<dbReference type="SMART" id="SM00487">
    <property type="entry name" value="DEXDc"/>
    <property type="match status" value="1"/>
</dbReference>
<dbReference type="GO" id="GO:0005524">
    <property type="term" value="F:ATP binding"/>
    <property type="evidence" value="ECO:0007669"/>
    <property type="project" value="UniProtKB-UniRule"/>
</dbReference>
<feature type="compositionally biased region" description="Basic residues" evidence="7">
    <location>
        <begin position="428"/>
        <end position="439"/>
    </location>
</feature>
<feature type="short sequence motif" description="Q motif" evidence="6">
    <location>
        <begin position="4"/>
        <end position="32"/>
    </location>
</feature>
<dbReference type="InterPro" id="IPR011545">
    <property type="entry name" value="DEAD/DEAH_box_helicase_dom"/>
</dbReference>
<dbReference type="Gene3D" id="3.40.50.300">
    <property type="entry name" value="P-loop containing nucleotide triphosphate hydrolases"/>
    <property type="match status" value="2"/>
</dbReference>
<dbReference type="PANTHER" id="PTHR47963">
    <property type="entry name" value="DEAD-BOX ATP-DEPENDENT RNA HELICASE 47, MITOCHONDRIAL"/>
    <property type="match status" value="1"/>
</dbReference>
<feature type="domain" description="Helicase ATP-binding" evidence="8">
    <location>
        <begin position="35"/>
        <end position="209"/>
    </location>
</feature>
<dbReference type="Pfam" id="PF00270">
    <property type="entry name" value="DEAD"/>
    <property type="match status" value="1"/>
</dbReference>
<dbReference type="AlphaFoldDB" id="A0A081LCU6"/>
<keyword evidence="1 5" id="KW-0547">Nucleotide-binding</keyword>
<feature type="compositionally biased region" description="Basic residues" evidence="7">
    <location>
        <begin position="408"/>
        <end position="419"/>
    </location>
</feature>
<dbReference type="Pfam" id="PF00271">
    <property type="entry name" value="Helicase_C"/>
    <property type="match status" value="1"/>
</dbReference>
<dbReference type="InterPro" id="IPR001650">
    <property type="entry name" value="Helicase_C-like"/>
</dbReference>
<dbReference type="GO" id="GO:0006401">
    <property type="term" value="P:RNA catabolic process"/>
    <property type="evidence" value="ECO:0007669"/>
    <property type="project" value="UniProtKB-UniRule"/>
</dbReference>
<dbReference type="InterPro" id="IPR014001">
    <property type="entry name" value="Helicase_ATP-bd"/>
</dbReference>
<dbReference type="GO" id="GO:0033592">
    <property type="term" value="F:RNA strand annealing activity"/>
    <property type="evidence" value="ECO:0007669"/>
    <property type="project" value="TreeGrafter"/>
</dbReference>
<dbReference type="CDD" id="cd18787">
    <property type="entry name" value="SF2_C_DEAD"/>
    <property type="match status" value="1"/>
</dbReference>
<gene>
    <name evidence="5" type="primary">cshB</name>
    <name evidence="11" type="ORF">BA70_15415</name>
</gene>
<dbReference type="GO" id="GO:0009409">
    <property type="term" value="P:response to cold"/>
    <property type="evidence" value="ECO:0007669"/>
    <property type="project" value="InterPro"/>
</dbReference>
<comment type="caution">
    <text evidence="11">The sequence shown here is derived from an EMBL/GenBank/DDBJ whole genome shotgun (WGS) entry which is preliminary data.</text>
</comment>
<dbReference type="GO" id="GO:0003724">
    <property type="term" value="F:RNA helicase activity"/>
    <property type="evidence" value="ECO:0007669"/>
    <property type="project" value="UniProtKB-UniRule"/>
</dbReference>
<reference evidence="11 12" key="1">
    <citation type="submission" date="2012-09" db="EMBL/GenBank/DDBJ databases">
        <title>Genome Sequence of Bacillus sp. DW5-4.</title>
        <authorList>
            <person name="Lai Q."/>
            <person name="Liu Y."/>
            <person name="Shao Z."/>
        </authorList>
    </citation>
    <scope>NUCLEOTIDE SEQUENCE [LARGE SCALE GENOMIC DNA]</scope>
    <source>
        <strain evidence="11 12">DW5-4</strain>
    </source>
</reference>
<dbReference type="OrthoDB" id="9805696at2"/>
<feature type="region of interest" description="Disordered" evidence="7">
    <location>
        <begin position="408"/>
        <end position="439"/>
    </location>
</feature>
<dbReference type="RefSeq" id="WP_034319524.1">
    <property type="nucleotide sequence ID" value="NZ_JBCMYH010000015.1"/>
</dbReference>
<dbReference type="EC" id="3.6.4.13" evidence="5"/>
<comment type="similarity">
    <text evidence="5">Belongs to the DEAD box helicase family. CshB subfamily.</text>
</comment>
<dbReference type="InterPro" id="IPR044742">
    <property type="entry name" value="DEAD/DEAH_RhlB"/>
</dbReference>
<dbReference type="EMBL" id="JOTP01000005">
    <property type="protein sequence ID" value="KEP27072.1"/>
    <property type="molecule type" value="Genomic_DNA"/>
</dbReference>
<organism evidence="11 12">
    <name type="scientific">Bacillus zhangzhouensis</name>
    <dbReference type="NCBI Taxonomy" id="1178540"/>
    <lineage>
        <taxon>Bacteria</taxon>
        <taxon>Bacillati</taxon>
        <taxon>Bacillota</taxon>
        <taxon>Bacilli</taxon>
        <taxon>Bacillales</taxon>
        <taxon>Bacillaceae</taxon>
        <taxon>Bacillus</taxon>
    </lineage>
</organism>
<comment type="function">
    <text evidence="5">Probable DEAD-box RNA helicase. May work in conjunction with the cold shock proteins to ensure proper initiation of transcription at low and optimal temperatures.</text>
</comment>
<keyword evidence="2 5" id="KW-0378">Hydrolase</keyword>